<evidence type="ECO:0000256" key="3">
    <source>
        <dbReference type="ARBA" id="ARBA00022946"/>
    </source>
</evidence>
<keyword evidence="2" id="KW-0806">Transcription termination</keyword>
<evidence type="ECO:0000256" key="2">
    <source>
        <dbReference type="ARBA" id="ARBA00022472"/>
    </source>
</evidence>
<dbReference type="PANTHER" id="PTHR13068">
    <property type="entry name" value="CGI-12 PROTEIN-RELATED"/>
    <property type="match status" value="1"/>
</dbReference>
<dbReference type="GO" id="GO:0003676">
    <property type="term" value="F:nucleic acid binding"/>
    <property type="evidence" value="ECO:0007669"/>
    <property type="project" value="InterPro"/>
</dbReference>
<dbReference type="OrthoDB" id="637682at2759"/>
<comment type="similarity">
    <text evidence="1">Belongs to the mTERF family.</text>
</comment>
<keyword evidence="5" id="KW-1185">Reference proteome</keyword>
<dbReference type="InterPro" id="IPR038538">
    <property type="entry name" value="MTERF_sf"/>
</dbReference>
<dbReference type="InterPro" id="IPR003690">
    <property type="entry name" value="MTERF"/>
</dbReference>
<evidence type="ECO:0000313" key="4">
    <source>
        <dbReference type="EMBL" id="KAE8673875.1"/>
    </source>
</evidence>
<evidence type="ECO:0000256" key="1">
    <source>
        <dbReference type="ARBA" id="ARBA00007692"/>
    </source>
</evidence>
<dbReference type="AlphaFoldDB" id="A0A6A2Y150"/>
<keyword evidence="2" id="KW-0804">Transcription</keyword>
<evidence type="ECO:0000313" key="5">
    <source>
        <dbReference type="Proteomes" id="UP000436088"/>
    </source>
</evidence>
<dbReference type="Pfam" id="PF02536">
    <property type="entry name" value="mTERF"/>
    <property type="match status" value="2"/>
</dbReference>
<dbReference type="PANTHER" id="PTHR13068:SF23">
    <property type="entry name" value="TRANSCRIPTION TERMINATION FACTOR MTERF15, MITOCHONDRIAL"/>
    <property type="match status" value="1"/>
</dbReference>
<gene>
    <name evidence="4" type="ORF">F3Y22_tig00111769pilonHSYRG00063</name>
</gene>
<name>A0A6A2Y150_HIBSY</name>
<proteinExistence type="inferred from homology"/>
<sequence length="438" mass="50522">MAISSFTKAKIFCRLSSTQFISTVPPKISQFRNKIFLANLLRRYGFSPSQLHTFLARNHFLLNHSNVHEIQSSLNILLSFKIPQTCFISLLFDCPAVLDFNFLKKWQIGVSEFGDSGVSPVAICSALALSKRFQIDSDLFLDRVGGLKDLGFNGGVLTRVLERFPRIIMMNGDEICEKIGLLEGTGISRYGIERVFHYFPEFLGFDVENRLKPLLDEFLELGFSEDEIRDEIIRDPRVLGMELGEMSRCLGLLKTLKCRVPIKLKIFSEGEFRAGFGVKLRVDCLCKQGLIRREAFKILWKEPRLVLYEIEEIERKIEFLVHRMKYGVGSLVEVPEYLGANFEKQIVPRYNVVEYLRSKGALEFDVGLKSLIKPSRLRFYNMYVKPYPECEKMFGRFAEGTGLQQRHPVGMWKLFKPQKLSETKEDVNNMKSFMEPLV</sequence>
<reference evidence="4" key="1">
    <citation type="submission" date="2019-09" db="EMBL/GenBank/DDBJ databases">
        <title>Draft genome information of white flower Hibiscus syriacus.</title>
        <authorList>
            <person name="Kim Y.-M."/>
        </authorList>
    </citation>
    <scope>NUCLEOTIDE SEQUENCE [LARGE SCALE GENOMIC DNA]</scope>
    <source>
        <strain evidence="4">YM2019G1</strain>
    </source>
</reference>
<accession>A0A6A2Y150</accession>
<organism evidence="4 5">
    <name type="scientific">Hibiscus syriacus</name>
    <name type="common">Rose of Sharon</name>
    <dbReference type="NCBI Taxonomy" id="106335"/>
    <lineage>
        <taxon>Eukaryota</taxon>
        <taxon>Viridiplantae</taxon>
        <taxon>Streptophyta</taxon>
        <taxon>Embryophyta</taxon>
        <taxon>Tracheophyta</taxon>
        <taxon>Spermatophyta</taxon>
        <taxon>Magnoliopsida</taxon>
        <taxon>eudicotyledons</taxon>
        <taxon>Gunneridae</taxon>
        <taxon>Pentapetalae</taxon>
        <taxon>rosids</taxon>
        <taxon>malvids</taxon>
        <taxon>Malvales</taxon>
        <taxon>Malvaceae</taxon>
        <taxon>Malvoideae</taxon>
        <taxon>Hibiscus</taxon>
    </lineage>
</organism>
<keyword evidence="3" id="KW-0809">Transit peptide</keyword>
<comment type="caution">
    <text evidence="4">The sequence shown here is derived from an EMBL/GenBank/DDBJ whole genome shotgun (WGS) entry which is preliminary data.</text>
</comment>
<dbReference type="EMBL" id="VEPZ02001421">
    <property type="protein sequence ID" value="KAE8673875.1"/>
    <property type="molecule type" value="Genomic_DNA"/>
</dbReference>
<dbReference type="Proteomes" id="UP000436088">
    <property type="component" value="Unassembled WGS sequence"/>
</dbReference>
<dbReference type="GO" id="GO:0006353">
    <property type="term" value="P:DNA-templated transcription termination"/>
    <property type="evidence" value="ECO:0007669"/>
    <property type="project" value="UniProtKB-KW"/>
</dbReference>
<dbReference type="Gene3D" id="1.25.70.10">
    <property type="entry name" value="Transcription termination factor 3, mitochondrial"/>
    <property type="match status" value="1"/>
</dbReference>
<protein>
    <submittedName>
        <fullName evidence="4">Far-red impaired responsive family protein isoform 1</fullName>
    </submittedName>
</protein>
<keyword evidence="2" id="KW-0805">Transcription regulation</keyword>
<dbReference type="SMART" id="SM00733">
    <property type="entry name" value="Mterf"/>
    <property type="match status" value="6"/>
</dbReference>